<dbReference type="AlphaFoldDB" id="A0AB34KCE3"/>
<protein>
    <submittedName>
        <fullName evidence="2">Uncharacterized protein</fullName>
    </submittedName>
</protein>
<sequence>MPNDHSLPVVIPQTSKAFGSTFASPFTRAYPPSLSPLIPQHQFLAFLDGLNEVFISHPAFQTVNLAGTLMGFAHGAPVTQSVGAGLQFAAGLASAATSFARTKAYVKERNADLFHPVGLHASVLGTGDMMAKVGHPERRLVLPPLETVGDLDVETAGMEGGVAARRAGRPWVDPRVRRVRALEGFVAPLDFDVPEAASSSNFFDKMGAWQAKRAAKKHEEEEQERLKKWRETEEGVHEEMRKAQEDLAKKQARLDRELAKQGKRRKESEIRKAERDVAKEQRKVEKKMREKTGEKADEHSKISKEEKNANKIRWVVITQWQSESEEDVVGEDDDRESSRS</sequence>
<accession>A0AB34KCE3</accession>
<organism evidence="2 3">
    <name type="scientific">Cladosporium halotolerans</name>
    <dbReference type="NCBI Taxonomy" id="1052096"/>
    <lineage>
        <taxon>Eukaryota</taxon>
        <taxon>Fungi</taxon>
        <taxon>Dikarya</taxon>
        <taxon>Ascomycota</taxon>
        <taxon>Pezizomycotina</taxon>
        <taxon>Dothideomycetes</taxon>
        <taxon>Dothideomycetidae</taxon>
        <taxon>Cladosporiales</taxon>
        <taxon>Cladosporiaceae</taxon>
        <taxon>Cladosporium</taxon>
    </lineage>
</organism>
<feature type="region of interest" description="Disordered" evidence="1">
    <location>
        <begin position="214"/>
        <end position="309"/>
    </location>
</feature>
<proteinExistence type="predicted"/>
<feature type="compositionally biased region" description="Basic and acidic residues" evidence="1">
    <location>
        <begin position="217"/>
        <end position="309"/>
    </location>
</feature>
<keyword evidence="3" id="KW-1185">Reference proteome</keyword>
<dbReference type="Proteomes" id="UP000803884">
    <property type="component" value="Unassembled WGS sequence"/>
</dbReference>
<dbReference type="PANTHER" id="PTHR38887:SF1">
    <property type="entry name" value="RAS MODIFICATION PROTEIN ERF4"/>
    <property type="match status" value="1"/>
</dbReference>
<comment type="caution">
    <text evidence="2">The sequence shown here is derived from an EMBL/GenBank/DDBJ whole genome shotgun (WGS) entry which is preliminary data.</text>
</comment>
<evidence type="ECO:0000313" key="2">
    <source>
        <dbReference type="EMBL" id="KAL1582630.1"/>
    </source>
</evidence>
<gene>
    <name evidence="2" type="ORF">WHR41_08509</name>
</gene>
<dbReference type="EMBL" id="JAAQHG020000047">
    <property type="protein sequence ID" value="KAL1582630.1"/>
    <property type="molecule type" value="Genomic_DNA"/>
</dbReference>
<name>A0AB34KCE3_9PEZI</name>
<reference evidence="2 3" key="1">
    <citation type="journal article" date="2020" name="Microbiol. Resour. Announc.">
        <title>Draft Genome Sequence of a Cladosporium Species Isolated from the Mesophotic Ascidian Didemnum maculosum.</title>
        <authorList>
            <person name="Gioti A."/>
            <person name="Siaperas R."/>
            <person name="Nikolaivits E."/>
            <person name="Le Goff G."/>
            <person name="Ouazzani J."/>
            <person name="Kotoulas G."/>
            <person name="Topakas E."/>
        </authorList>
    </citation>
    <scope>NUCLEOTIDE SEQUENCE [LARGE SCALE GENOMIC DNA]</scope>
    <source>
        <strain evidence="2 3">TM138-S3</strain>
    </source>
</reference>
<dbReference type="RefSeq" id="XP_069225737.1">
    <property type="nucleotide sequence ID" value="XM_069377113.1"/>
</dbReference>
<evidence type="ECO:0000313" key="3">
    <source>
        <dbReference type="Proteomes" id="UP000803884"/>
    </source>
</evidence>
<dbReference type="InterPro" id="IPR053221">
    <property type="entry name" value="Burnettramic_acid_biosynth"/>
</dbReference>
<dbReference type="PANTHER" id="PTHR38887">
    <property type="entry name" value="CHROMOSOME 21, WHOLE GENOME SHOTGUN SEQUENCE"/>
    <property type="match status" value="1"/>
</dbReference>
<evidence type="ECO:0000256" key="1">
    <source>
        <dbReference type="SAM" id="MobiDB-lite"/>
    </source>
</evidence>
<dbReference type="GeneID" id="96009951"/>